<gene>
    <name evidence="2" type="ORF">SASPL_152524</name>
</gene>
<dbReference type="AlphaFoldDB" id="A0A8X8W378"/>
<accession>A0A8X8W378</accession>
<sequence length="82" mass="8556">MATFEKLARADYELNYAAQDQGVGFFKSLLEIVSDEICNKASSCVLKAAGADAGGIEEVEAEGHQGQRDLHAGGAAAGIEQI</sequence>
<protein>
    <submittedName>
        <fullName evidence="2">Uncharacterized protein</fullName>
    </submittedName>
</protein>
<comment type="caution">
    <text evidence="2">The sequence shown here is derived from an EMBL/GenBank/DDBJ whole genome shotgun (WGS) entry which is preliminary data.</text>
</comment>
<evidence type="ECO:0000313" key="3">
    <source>
        <dbReference type="Proteomes" id="UP000298416"/>
    </source>
</evidence>
<proteinExistence type="predicted"/>
<reference evidence="2" key="2">
    <citation type="submission" date="2020-08" db="EMBL/GenBank/DDBJ databases">
        <title>Plant Genome Project.</title>
        <authorList>
            <person name="Zhang R.-G."/>
        </authorList>
    </citation>
    <scope>NUCLEOTIDE SEQUENCE</scope>
    <source>
        <strain evidence="2">Huo1</strain>
        <tissue evidence="2">Leaf</tissue>
    </source>
</reference>
<keyword evidence="3" id="KW-1185">Reference proteome</keyword>
<organism evidence="2">
    <name type="scientific">Salvia splendens</name>
    <name type="common">Scarlet sage</name>
    <dbReference type="NCBI Taxonomy" id="180675"/>
    <lineage>
        <taxon>Eukaryota</taxon>
        <taxon>Viridiplantae</taxon>
        <taxon>Streptophyta</taxon>
        <taxon>Embryophyta</taxon>
        <taxon>Tracheophyta</taxon>
        <taxon>Spermatophyta</taxon>
        <taxon>Magnoliopsida</taxon>
        <taxon>eudicotyledons</taxon>
        <taxon>Gunneridae</taxon>
        <taxon>Pentapetalae</taxon>
        <taxon>asterids</taxon>
        <taxon>lamiids</taxon>
        <taxon>Lamiales</taxon>
        <taxon>Lamiaceae</taxon>
        <taxon>Nepetoideae</taxon>
        <taxon>Mentheae</taxon>
        <taxon>Salviinae</taxon>
        <taxon>Salvia</taxon>
        <taxon>Salvia subgen. Calosphace</taxon>
        <taxon>core Calosphace</taxon>
    </lineage>
</organism>
<feature type="region of interest" description="Disordered" evidence="1">
    <location>
        <begin position="61"/>
        <end position="82"/>
    </location>
</feature>
<dbReference type="EMBL" id="PNBA02000021">
    <property type="protein sequence ID" value="KAG6387337.1"/>
    <property type="molecule type" value="Genomic_DNA"/>
</dbReference>
<name>A0A8X8W378_SALSN</name>
<evidence type="ECO:0000256" key="1">
    <source>
        <dbReference type="SAM" id="MobiDB-lite"/>
    </source>
</evidence>
<reference evidence="2" key="1">
    <citation type="submission" date="2018-01" db="EMBL/GenBank/DDBJ databases">
        <authorList>
            <person name="Mao J.F."/>
        </authorList>
    </citation>
    <scope>NUCLEOTIDE SEQUENCE</scope>
    <source>
        <strain evidence="2">Huo1</strain>
        <tissue evidence="2">Leaf</tissue>
    </source>
</reference>
<evidence type="ECO:0000313" key="2">
    <source>
        <dbReference type="EMBL" id="KAG6387337.1"/>
    </source>
</evidence>
<dbReference type="Proteomes" id="UP000298416">
    <property type="component" value="Unassembled WGS sequence"/>
</dbReference>
<feature type="compositionally biased region" description="Basic and acidic residues" evidence="1">
    <location>
        <begin position="61"/>
        <end position="71"/>
    </location>
</feature>